<reference evidence="6 7" key="1">
    <citation type="submission" date="2024-09" db="EMBL/GenBank/DDBJ databases">
        <authorList>
            <person name="Salinas-Garcia M.A."/>
            <person name="Prieme A."/>
        </authorList>
    </citation>
    <scope>NUCLEOTIDE SEQUENCE [LARGE SCALE GENOMIC DNA]</scope>
    <source>
        <strain evidence="6 7">DSM 21081</strain>
    </source>
</reference>
<dbReference type="Proteomes" id="UP001575652">
    <property type="component" value="Unassembled WGS sequence"/>
</dbReference>
<dbReference type="EMBL" id="JBHDLJ010000001">
    <property type="protein sequence ID" value="MFB0833168.1"/>
    <property type="molecule type" value="Genomic_DNA"/>
</dbReference>
<comment type="caution">
    <text evidence="6">The sequence shown here is derived from an EMBL/GenBank/DDBJ whole genome shotgun (WGS) entry which is preliminary data.</text>
</comment>
<dbReference type="PIRSF" id="PIRSF002741">
    <property type="entry name" value="MppA"/>
    <property type="match status" value="1"/>
</dbReference>
<organism evidence="6 7">
    <name type="scientific">Arthrobacter halodurans</name>
    <dbReference type="NCBI Taxonomy" id="516699"/>
    <lineage>
        <taxon>Bacteria</taxon>
        <taxon>Bacillati</taxon>
        <taxon>Actinomycetota</taxon>
        <taxon>Actinomycetes</taxon>
        <taxon>Micrococcales</taxon>
        <taxon>Micrococcaceae</taxon>
        <taxon>Arthrobacter</taxon>
    </lineage>
</organism>
<dbReference type="Pfam" id="PF00496">
    <property type="entry name" value="SBP_bac_5"/>
    <property type="match status" value="1"/>
</dbReference>
<comment type="similarity">
    <text evidence="1">Belongs to the bacterial solute-binding protein 5 family.</text>
</comment>
<gene>
    <name evidence="6" type="ORF">ACETWP_01085</name>
</gene>
<evidence type="ECO:0000256" key="3">
    <source>
        <dbReference type="ARBA" id="ARBA00022729"/>
    </source>
</evidence>
<feature type="compositionally biased region" description="Low complexity" evidence="4">
    <location>
        <begin position="36"/>
        <end position="55"/>
    </location>
</feature>
<feature type="region of interest" description="Disordered" evidence="4">
    <location>
        <begin position="36"/>
        <end position="60"/>
    </location>
</feature>
<evidence type="ECO:0000259" key="5">
    <source>
        <dbReference type="Pfam" id="PF00496"/>
    </source>
</evidence>
<dbReference type="Gene3D" id="3.90.76.10">
    <property type="entry name" value="Dipeptide-binding Protein, Domain 1"/>
    <property type="match status" value="1"/>
</dbReference>
<dbReference type="PANTHER" id="PTHR30290">
    <property type="entry name" value="PERIPLASMIC BINDING COMPONENT OF ABC TRANSPORTER"/>
    <property type="match status" value="1"/>
</dbReference>
<dbReference type="Gene3D" id="3.10.105.10">
    <property type="entry name" value="Dipeptide-binding Protein, Domain 3"/>
    <property type="match status" value="1"/>
</dbReference>
<feature type="compositionally biased region" description="Low complexity" evidence="4">
    <location>
        <begin position="171"/>
        <end position="186"/>
    </location>
</feature>
<dbReference type="InterPro" id="IPR039424">
    <property type="entry name" value="SBP_5"/>
</dbReference>
<evidence type="ECO:0000256" key="2">
    <source>
        <dbReference type="ARBA" id="ARBA00022448"/>
    </source>
</evidence>
<proteinExistence type="inferred from homology"/>
<dbReference type="SUPFAM" id="SSF53850">
    <property type="entry name" value="Periplasmic binding protein-like II"/>
    <property type="match status" value="1"/>
</dbReference>
<keyword evidence="7" id="KW-1185">Reference proteome</keyword>
<keyword evidence="3" id="KW-0732">Signal</keyword>
<evidence type="ECO:0000313" key="6">
    <source>
        <dbReference type="EMBL" id="MFB0833168.1"/>
    </source>
</evidence>
<accession>A0ABV4UM34</accession>
<dbReference type="InterPro" id="IPR000914">
    <property type="entry name" value="SBP_5_dom"/>
</dbReference>
<protein>
    <submittedName>
        <fullName evidence="6">ABC transporter substrate-binding protein</fullName>
    </submittedName>
</protein>
<name>A0ABV4UM34_9MICC</name>
<feature type="region of interest" description="Disordered" evidence="4">
    <location>
        <begin position="171"/>
        <end position="196"/>
    </location>
</feature>
<dbReference type="Gene3D" id="3.40.190.10">
    <property type="entry name" value="Periplasmic binding protein-like II"/>
    <property type="match status" value="1"/>
</dbReference>
<dbReference type="RefSeq" id="WP_373970336.1">
    <property type="nucleotide sequence ID" value="NZ_JBHDLJ010000001.1"/>
</dbReference>
<evidence type="ECO:0000256" key="1">
    <source>
        <dbReference type="ARBA" id="ARBA00005695"/>
    </source>
</evidence>
<dbReference type="InterPro" id="IPR006311">
    <property type="entry name" value="TAT_signal"/>
</dbReference>
<evidence type="ECO:0000256" key="4">
    <source>
        <dbReference type="SAM" id="MobiDB-lite"/>
    </source>
</evidence>
<dbReference type="PROSITE" id="PS51318">
    <property type="entry name" value="TAT"/>
    <property type="match status" value="1"/>
</dbReference>
<feature type="domain" description="Solute-binding protein family 5" evidence="5">
    <location>
        <begin position="101"/>
        <end position="508"/>
    </location>
</feature>
<dbReference type="InterPro" id="IPR030678">
    <property type="entry name" value="Peptide/Ni-bd"/>
</dbReference>
<dbReference type="PANTHER" id="PTHR30290:SF9">
    <property type="entry name" value="OLIGOPEPTIDE-BINDING PROTEIN APPA"/>
    <property type="match status" value="1"/>
</dbReference>
<keyword evidence="2" id="KW-0813">Transport</keyword>
<evidence type="ECO:0000313" key="7">
    <source>
        <dbReference type="Proteomes" id="UP001575652"/>
    </source>
</evidence>
<sequence length="587" mass="62894">MQRSPHDNGPRRTPPAPSRRTVLGLGAALLATATGCTVARPPSGPSTTSGGSAAPRPGFRFGAAGLPDTLDPALAIDNESFRITRQIFEGLVGVDPNTGSPTPALATGWQASEDGLTVTFALRDRVLFHDGTAFDANAVVANFQRWSGLTEKVGGRAGRAFELVFHHRPVSASGPGSAPASQPASGDARDAPEPEASGSYYAGCRAADARTFILYLRRPLTGLIEALTMPGFGIASPAALRELDADNPTADASGRIASGFGRNPVGTGPFVFTAQTDEEVTLEWNPRHWRAQGQLGTVAFEALRDPASRLRALRRRDIDGYDMVTLDELRELVRGGQQILQRDPFSVFYLGMNRDHPALAEDGVRRAAAHAVNRQRLIEQFFIAGTKEARGFVPPSLGVPDAETYFGFNENEARELLAASGYDGEPIPFAYPLNITRAYLPLPERIYAELSRQLTAVGFNIRPVPIDWSDGYLDTVLGGKRPGFHLLGWNGSYRDPDHFVGSLFGDASAEFGYESPALRARLAAARSLPNGDARATAYQEIGEVLANDLPALPIAYPISAVAASDRVVSYPSSPVLDEVFDRVTLAT</sequence>